<name>A0AA36IV62_9DINO</name>
<feature type="repeat" description="PPR" evidence="7">
    <location>
        <begin position="72"/>
        <end position="106"/>
    </location>
</feature>
<evidence type="ECO:0000256" key="7">
    <source>
        <dbReference type="PROSITE-ProRule" id="PRU00708"/>
    </source>
</evidence>
<dbReference type="InterPro" id="IPR002885">
    <property type="entry name" value="PPR_rpt"/>
</dbReference>
<evidence type="ECO:0000313" key="10">
    <source>
        <dbReference type="Proteomes" id="UP001178507"/>
    </source>
</evidence>
<dbReference type="InterPro" id="IPR023271">
    <property type="entry name" value="Aquaporin-like"/>
</dbReference>
<keyword evidence="4" id="KW-0677">Repeat</keyword>
<dbReference type="GO" id="GO:0015267">
    <property type="term" value="F:channel activity"/>
    <property type="evidence" value="ECO:0007669"/>
    <property type="project" value="InterPro"/>
</dbReference>
<protein>
    <recommendedName>
        <fullName evidence="11">Pentatricopeptide repeat-containing protein, chloroplastic</fullName>
    </recommendedName>
</protein>
<dbReference type="Gene3D" id="1.25.40.10">
    <property type="entry name" value="Tetratricopeptide repeat domain"/>
    <property type="match status" value="3"/>
</dbReference>
<keyword evidence="3 8" id="KW-0812">Transmembrane</keyword>
<dbReference type="PROSITE" id="PS51375">
    <property type="entry name" value="PPR"/>
    <property type="match status" value="7"/>
</dbReference>
<feature type="transmembrane region" description="Helical" evidence="8">
    <location>
        <begin position="499"/>
        <end position="516"/>
    </location>
</feature>
<evidence type="ECO:0000256" key="1">
    <source>
        <dbReference type="ARBA" id="ARBA00004141"/>
    </source>
</evidence>
<feature type="repeat" description="PPR" evidence="7">
    <location>
        <begin position="211"/>
        <end position="245"/>
    </location>
</feature>
<dbReference type="SUPFAM" id="SSF81338">
    <property type="entry name" value="Aquaporin-like"/>
    <property type="match status" value="2"/>
</dbReference>
<dbReference type="InterPro" id="IPR011990">
    <property type="entry name" value="TPR-like_helical_dom_sf"/>
</dbReference>
<dbReference type="PANTHER" id="PTHR47447:SF17">
    <property type="entry name" value="OS12G0638900 PROTEIN"/>
    <property type="match status" value="1"/>
</dbReference>
<dbReference type="Pfam" id="PF13812">
    <property type="entry name" value="PPR_3"/>
    <property type="match status" value="4"/>
</dbReference>
<dbReference type="InterPro" id="IPR022357">
    <property type="entry name" value="MIP_CS"/>
</dbReference>
<feature type="transmembrane region" description="Helical" evidence="8">
    <location>
        <begin position="546"/>
        <end position="563"/>
    </location>
</feature>
<proteinExistence type="predicted"/>
<feature type="transmembrane region" description="Helical" evidence="8">
    <location>
        <begin position="700"/>
        <end position="723"/>
    </location>
</feature>
<dbReference type="InterPro" id="IPR000425">
    <property type="entry name" value="MIP"/>
</dbReference>
<feature type="transmembrane region" description="Helical" evidence="8">
    <location>
        <begin position="729"/>
        <end position="750"/>
    </location>
</feature>
<gene>
    <name evidence="9" type="ORF">EVOR1521_LOCUS18344</name>
</gene>
<dbReference type="PROSITE" id="PS00221">
    <property type="entry name" value="MIP"/>
    <property type="match status" value="2"/>
</dbReference>
<feature type="repeat" description="PPR" evidence="7">
    <location>
        <begin position="37"/>
        <end position="71"/>
    </location>
</feature>
<comment type="caution">
    <text evidence="9">The sequence shown here is derived from an EMBL/GenBank/DDBJ whole genome shotgun (WGS) entry which is preliminary data.</text>
</comment>
<feature type="transmembrane region" description="Helical" evidence="8">
    <location>
        <begin position="615"/>
        <end position="639"/>
    </location>
</feature>
<evidence type="ECO:0000256" key="8">
    <source>
        <dbReference type="SAM" id="Phobius"/>
    </source>
</evidence>
<dbReference type="Pfam" id="PF01535">
    <property type="entry name" value="PPR"/>
    <property type="match status" value="1"/>
</dbReference>
<dbReference type="EMBL" id="CAUJNA010002569">
    <property type="protein sequence ID" value="CAJ1393495.1"/>
    <property type="molecule type" value="Genomic_DNA"/>
</dbReference>
<evidence type="ECO:0000256" key="3">
    <source>
        <dbReference type="ARBA" id="ARBA00022692"/>
    </source>
</evidence>
<evidence type="ECO:0000256" key="6">
    <source>
        <dbReference type="ARBA" id="ARBA00023136"/>
    </source>
</evidence>
<feature type="transmembrane region" description="Helical" evidence="8">
    <location>
        <begin position="771"/>
        <end position="793"/>
    </location>
</feature>
<dbReference type="AlphaFoldDB" id="A0AA36IV62"/>
<keyword evidence="10" id="KW-1185">Reference proteome</keyword>
<evidence type="ECO:0000256" key="5">
    <source>
        <dbReference type="ARBA" id="ARBA00022989"/>
    </source>
</evidence>
<feature type="transmembrane region" description="Helical" evidence="8">
    <location>
        <begin position="898"/>
        <end position="921"/>
    </location>
</feature>
<dbReference type="Pfam" id="PF00230">
    <property type="entry name" value="MIP"/>
    <property type="match status" value="2"/>
</dbReference>
<feature type="transmembrane region" description="Helical" evidence="8">
    <location>
        <begin position="659"/>
        <end position="679"/>
    </location>
</feature>
<keyword evidence="2" id="KW-0813">Transport</keyword>
<accession>A0AA36IV62</accession>
<dbReference type="GO" id="GO:0016020">
    <property type="term" value="C:membrane"/>
    <property type="evidence" value="ECO:0007669"/>
    <property type="project" value="UniProtKB-SubCell"/>
</dbReference>
<feature type="transmembrane region" description="Helical" evidence="8">
    <location>
        <begin position="813"/>
        <end position="837"/>
    </location>
</feature>
<organism evidence="9 10">
    <name type="scientific">Effrenium voratum</name>
    <dbReference type="NCBI Taxonomy" id="2562239"/>
    <lineage>
        <taxon>Eukaryota</taxon>
        <taxon>Sar</taxon>
        <taxon>Alveolata</taxon>
        <taxon>Dinophyceae</taxon>
        <taxon>Suessiales</taxon>
        <taxon>Symbiodiniaceae</taxon>
        <taxon>Effrenium</taxon>
    </lineage>
</organism>
<feature type="transmembrane region" description="Helical" evidence="8">
    <location>
        <begin position="583"/>
        <end position="603"/>
    </location>
</feature>
<comment type="subcellular location">
    <subcellularLocation>
        <location evidence="1">Membrane</location>
        <topology evidence="1">Multi-pass membrane protein</topology>
    </subcellularLocation>
</comment>
<evidence type="ECO:0008006" key="11">
    <source>
        <dbReference type="Google" id="ProtNLM"/>
    </source>
</evidence>
<keyword evidence="5 8" id="KW-1133">Transmembrane helix</keyword>
<evidence type="ECO:0000256" key="4">
    <source>
        <dbReference type="ARBA" id="ARBA00022737"/>
    </source>
</evidence>
<evidence type="ECO:0000256" key="2">
    <source>
        <dbReference type="ARBA" id="ARBA00022448"/>
    </source>
</evidence>
<dbReference type="Gene3D" id="1.20.1080.10">
    <property type="entry name" value="Glycerol uptake facilitator protein"/>
    <property type="match status" value="2"/>
</dbReference>
<feature type="transmembrane region" description="Helical" evidence="8">
    <location>
        <begin position="849"/>
        <end position="869"/>
    </location>
</feature>
<sequence length="949" mass="100723">MELRGDLKTSTRHIAQLGRQNQWAEALRFLEQVPQPNAFVYSAAISACERSHCWQHALQLLEDMGQRRVRADVVCCGGLLSACEKGQQWPGALQLLQDMREAQILPNLISYSSALSACEKGQKWEHALLLFWAMTQEGLEQDVVSCSAAISACEKGQQWSTALSLLAAMLSQRISPNAYTFNSAISACEKGLQWECALQLLEDMAINLLPDTITFAAALSACQKCLRWEPALELLKEMRRRGVQEGLMTYNAAMSALCQNWKLATSLLRQLQESLLVPDVVSFSAVASACDRAGRWESAVRLFEELQELSTVPNMVFCSHAIGACATCSAWRPALQLLQQAEDLGLEVDVVACTATLEACCQGGQVPFALQLLQDMRRHALRPNVVSYAAVLGGCERHQKAPETLCLLGECLSSALAMMPSIASSRRGGAGKATSLIEGEAASYGATGAANGSKTGIFRFKWSWPSCPLSPPLVAECLGTFCLVLAVGCLVTGPGPAPWVPTAIAAVLMVMVYATGPISGGNLNPAVSLALAISGKLTWTQMLKYWAAQLLGGFLGAGAYRGLCYPNFVMVAPIAPFGPGSCFTAELIYTFMLCFVVLNCAASRRNNPKDDPNQFFGLAIGFVIVAGGHAVGGVSGAALNPAVALSLGTTSGKDIYWPWLWSAAELLGAAVAAGAFRLLRGEEFAQDATEESLEKHETGLLMCCAAELLGTFMLVFTVGMNLVATSPSVAFSAAAALMCMIYSLGNISGAHLNPAVTLAVTLRGKCSYGKAACYVLAQLLGGIFAGLSYAAFHGVSSNNRKSIQLAFGKHYDIWQASFAELLFTMILAYVVLAVATTEKPAEWKTKQNFYFGLAIGSCVTAGGFAAGAISGGELNPAVAVGIYLANVVNPGRLGIGPFVNLVCFSLFQLLGGAFAAGLFRLTHGGAAGKSKEEEKIVEAEAPAETVLEA</sequence>
<feature type="repeat" description="PPR" evidence="7">
    <location>
        <begin position="349"/>
        <end position="383"/>
    </location>
</feature>
<keyword evidence="6 8" id="KW-0472">Membrane</keyword>
<evidence type="ECO:0000313" key="9">
    <source>
        <dbReference type="EMBL" id="CAJ1393495.1"/>
    </source>
</evidence>
<feature type="repeat" description="PPR" evidence="7">
    <location>
        <begin position="279"/>
        <end position="313"/>
    </location>
</feature>
<feature type="repeat" description="PPR" evidence="7">
    <location>
        <begin position="142"/>
        <end position="176"/>
    </location>
</feature>
<reference evidence="9" key="1">
    <citation type="submission" date="2023-08" db="EMBL/GenBank/DDBJ databases">
        <authorList>
            <person name="Chen Y."/>
            <person name="Shah S."/>
            <person name="Dougan E. K."/>
            <person name="Thang M."/>
            <person name="Chan C."/>
        </authorList>
    </citation>
    <scope>NUCLEOTIDE SEQUENCE</scope>
</reference>
<dbReference type="PANTHER" id="PTHR47447">
    <property type="entry name" value="OS03G0856100 PROTEIN"/>
    <property type="match status" value="1"/>
</dbReference>
<dbReference type="Proteomes" id="UP001178507">
    <property type="component" value="Unassembled WGS sequence"/>
</dbReference>
<feature type="repeat" description="PPR" evidence="7">
    <location>
        <begin position="107"/>
        <end position="141"/>
    </location>
</feature>
<dbReference type="PRINTS" id="PR00783">
    <property type="entry name" value="MINTRINSICP"/>
</dbReference>